<dbReference type="Proteomes" id="UP000799118">
    <property type="component" value="Unassembled WGS sequence"/>
</dbReference>
<dbReference type="AlphaFoldDB" id="A0A6A4HP61"/>
<protein>
    <submittedName>
        <fullName evidence="1">Uncharacterized protein</fullName>
    </submittedName>
</protein>
<proteinExistence type="predicted"/>
<keyword evidence="2" id="KW-1185">Reference proteome</keyword>
<name>A0A6A4HP61_9AGAR</name>
<dbReference type="EMBL" id="ML769469">
    <property type="protein sequence ID" value="KAE9399441.1"/>
    <property type="molecule type" value="Genomic_DNA"/>
</dbReference>
<organism evidence="1 2">
    <name type="scientific">Gymnopus androsaceus JB14</name>
    <dbReference type="NCBI Taxonomy" id="1447944"/>
    <lineage>
        <taxon>Eukaryota</taxon>
        <taxon>Fungi</taxon>
        <taxon>Dikarya</taxon>
        <taxon>Basidiomycota</taxon>
        <taxon>Agaricomycotina</taxon>
        <taxon>Agaricomycetes</taxon>
        <taxon>Agaricomycetidae</taxon>
        <taxon>Agaricales</taxon>
        <taxon>Marasmiineae</taxon>
        <taxon>Omphalotaceae</taxon>
        <taxon>Gymnopus</taxon>
    </lineage>
</organism>
<evidence type="ECO:0000313" key="2">
    <source>
        <dbReference type="Proteomes" id="UP000799118"/>
    </source>
</evidence>
<sequence>MECSIPNGSNEVSSKLSIEDYETTDISISSEWNVEEISDENGIGGEERSTVQKNIELRYTVDDILTTNNNDPSRDGSWYEVKREF</sequence>
<evidence type="ECO:0000313" key="1">
    <source>
        <dbReference type="EMBL" id="KAE9399441.1"/>
    </source>
</evidence>
<gene>
    <name evidence="1" type="ORF">BT96DRAFT_993908</name>
</gene>
<accession>A0A6A4HP61</accession>
<reference evidence="1" key="1">
    <citation type="journal article" date="2019" name="Environ. Microbiol.">
        <title>Fungal ecological strategies reflected in gene transcription - a case study of two litter decomposers.</title>
        <authorList>
            <person name="Barbi F."/>
            <person name="Kohler A."/>
            <person name="Barry K."/>
            <person name="Baskaran P."/>
            <person name="Daum C."/>
            <person name="Fauchery L."/>
            <person name="Ihrmark K."/>
            <person name="Kuo A."/>
            <person name="LaButti K."/>
            <person name="Lipzen A."/>
            <person name="Morin E."/>
            <person name="Grigoriev I.V."/>
            <person name="Henrissat B."/>
            <person name="Lindahl B."/>
            <person name="Martin F."/>
        </authorList>
    </citation>
    <scope>NUCLEOTIDE SEQUENCE</scope>
    <source>
        <strain evidence="1">JB14</strain>
    </source>
</reference>